<keyword evidence="2" id="KW-0677">Repeat</keyword>
<organism evidence="6 7">
    <name type="scientific">Aquimonas voraii</name>
    <dbReference type="NCBI Taxonomy" id="265719"/>
    <lineage>
        <taxon>Bacteria</taxon>
        <taxon>Pseudomonadati</taxon>
        <taxon>Pseudomonadota</taxon>
        <taxon>Gammaproteobacteria</taxon>
        <taxon>Lysobacterales</taxon>
        <taxon>Lysobacteraceae</taxon>
        <taxon>Aquimonas</taxon>
    </lineage>
</organism>
<dbReference type="Pfam" id="PF03160">
    <property type="entry name" value="Calx-beta"/>
    <property type="match status" value="1"/>
</dbReference>
<dbReference type="Pfam" id="PF13583">
    <property type="entry name" value="Reprolysin_4"/>
    <property type="match status" value="1"/>
</dbReference>
<protein>
    <submittedName>
        <fullName evidence="6">Calx-beta domain-containing protein</fullName>
    </submittedName>
</protein>
<dbReference type="EMBL" id="FNAG01000006">
    <property type="protein sequence ID" value="SDD75983.1"/>
    <property type="molecule type" value="Genomic_DNA"/>
</dbReference>
<dbReference type="SUPFAM" id="SSF141072">
    <property type="entry name" value="CalX-like"/>
    <property type="match status" value="2"/>
</dbReference>
<feature type="chain" id="PRO_5011729552" evidence="4">
    <location>
        <begin position="26"/>
        <end position="1594"/>
    </location>
</feature>
<dbReference type="GO" id="GO:0007154">
    <property type="term" value="P:cell communication"/>
    <property type="evidence" value="ECO:0007669"/>
    <property type="project" value="InterPro"/>
</dbReference>
<keyword evidence="1 4" id="KW-0732">Signal</keyword>
<keyword evidence="3" id="KW-0106">Calcium</keyword>
<dbReference type="STRING" id="265719.SAMN04488509_106168"/>
<reference evidence="6 7" key="1">
    <citation type="submission" date="2016-10" db="EMBL/GenBank/DDBJ databases">
        <authorList>
            <person name="de Groot N.N."/>
        </authorList>
    </citation>
    <scope>NUCLEOTIDE SEQUENCE [LARGE SCALE GENOMIC DNA]</scope>
    <source>
        <strain evidence="6 7">DSM 16957</strain>
    </source>
</reference>
<proteinExistence type="predicted"/>
<keyword evidence="7" id="KW-1185">Reference proteome</keyword>
<dbReference type="SMART" id="SM00237">
    <property type="entry name" value="Calx_beta"/>
    <property type="match status" value="1"/>
</dbReference>
<evidence type="ECO:0000313" key="6">
    <source>
        <dbReference type="EMBL" id="SDD75983.1"/>
    </source>
</evidence>
<name>A0A1G6XDY8_9GAMM</name>
<dbReference type="GO" id="GO:0008237">
    <property type="term" value="F:metallopeptidase activity"/>
    <property type="evidence" value="ECO:0007669"/>
    <property type="project" value="InterPro"/>
</dbReference>
<evidence type="ECO:0000256" key="2">
    <source>
        <dbReference type="ARBA" id="ARBA00022737"/>
    </source>
</evidence>
<evidence type="ECO:0000259" key="5">
    <source>
        <dbReference type="SMART" id="SM00237"/>
    </source>
</evidence>
<evidence type="ECO:0000313" key="7">
    <source>
        <dbReference type="Proteomes" id="UP000199603"/>
    </source>
</evidence>
<feature type="signal peptide" evidence="4">
    <location>
        <begin position="1"/>
        <end position="25"/>
    </location>
</feature>
<gene>
    <name evidence="6" type="ORF">SAMN04488509_106168</name>
</gene>
<dbReference type="SUPFAM" id="SSF55486">
    <property type="entry name" value="Metalloproteases ('zincins'), catalytic domain"/>
    <property type="match status" value="1"/>
</dbReference>
<sequence length="1594" mass="161574">MLHAALRTALAALLAVLLLAVPSGAAFGQALASADGLWTPIDEAQVARSAEPRRLVPQRYRTQQLDRARLADLLKSAPLEAQTAAVESSLELSLPTPEGDYARFRIVESPIMEAALAAKFPEIRTYLGQGIDDPTATLRFDVSPQGFRAQVIGWRGSYYVDPYQPKDLDTYVVYSKRDAPDDGERPRCGVTGQALPKDLPNFQQKGAAAKISSGTVRRTYRLAVAATAEYTAFHGGTVADGLAAIVTTMNRVNGIYERELSVRMVLVADNDRIIYTNAATDPYTNTSGSTMLGENVANLNTVIGSANFDIGHVVSTGGGGIAGLGVVCSSSKARGVTGSGSPVADPFDVDYVAHEMGHQFAGNHTFNGSGGSCSGGNRNGNTAYEPGSGITIQAYAGICGADNLQPNSDDYFHRVSLNEMLAFTTTGGGSNCGTTNATGNTPPTISTPAAWTIPSRTPFELTATGSDDNSDTLSYLWEQFDRGTSANVAGTIVDAGQGPLFRSFAPTLSSSRVFPSWRWILNNANVAPATAPLPGTSSPNWLTAEVLPSTNRTLNFRVTARDNRAGGGGTNEASTAVTVVAAAGPFAVTAPNTAASWAAGSLQTVTWNVAGTTANGINTANVRITLSLDGGRSWPIELAASTANDGSEELTLPANLPASTQARVRVQAVGNIFFDVSDANFSVTAAGNTPPSVSVTGALSTRQGSPAATANVATVSDAQQSAGSLAVAISGAPPGLAVSAVNSGGTVSLSATASCELVAPNGNRAYPLQLSVTDSGGATTTADVVVNVSRNQVPSLGAYANQILIRGASQAVTPSAAVADANGNLLGVSVTPTSLDGGGSVSVASNGTVTLAVGATTPFGAYPITVEAADSCGAIERRSFTLTVANAEPALEVASTSLPTGNGLVEPNECNQFNVSLRNNGAGAATAVSATLATTTPGVTISQASTSFADIAGNGDSQTSQTPFQISTSDGLTCFGNIDLQLTVDYSGGGGPFSSTIQLPVGQAASPNYTFTPSSGATLPGGGTLVAGTQVDDAVVNLSVPAGFAFSVYGQSYTGGETLRVSTNGNLQLVGTGGSSGWTNTALPSAGNADGGAGAFPASNAVLMPYWDDLDLRTAGSPGAGVYQQVLGTAPNRRWLIEWRGKHVQDTAVAQTVNFAIEFVEGSEAFSYLYAQTGSANANGVSATVGAQAATTGSVFTQLPTTQGGITPGLRLSASRPAGICSQGNGGCGPQVSVVLIESGGNTTATEGGDGDTYTVSLSAPPSGTVSFTASPDAQLQLSQTTLQFDALNWNLPQTITVSAVNDSVVEGPHTGMITHSVSGGGYAGVSVAPITVAITDNDSATLSTAPVLVAEGDSATRPLTFTLQLNGQVAGGFDVAYATRGDTAVAGQDFVASSGSLSFDGSVNPSQTLIVQVIGDSEAEADERFFLDLSTSQPGIVLNPASAIGEIVNDDFVADLRLSLARLPGLVLADAPVSYVIDVENASGVLAVPQATVTFTPATQLQGLSWTCTASAGSSCSAASGSGALPSLALGISGSARLQITATVAAGTALGTRLTSTATVSPVAPFTDPMPANNSASLQSTVGLDDVFADGFE</sequence>
<accession>A0A1G6XDY8</accession>
<dbReference type="Proteomes" id="UP000199603">
    <property type="component" value="Unassembled WGS sequence"/>
</dbReference>
<evidence type="ECO:0000256" key="3">
    <source>
        <dbReference type="ARBA" id="ARBA00022837"/>
    </source>
</evidence>
<evidence type="ECO:0000256" key="4">
    <source>
        <dbReference type="SAM" id="SignalP"/>
    </source>
</evidence>
<evidence type="ECO:0000256" key="1">
    <source>
        <dbReference type="ARBA" id="ARBA00022729"/>
    </source>
</evidence>
<dbReference type="OrthoDB" id="5242130at2"/>
<dbReference type="InterPro" id="IPR024079">
    <property type="entry name" value="MetalloPept_cat_dom_sf"/>
</dbReference>
<feature type="domain" description="Calx-beta" evidence="5">
    <location>
        <begin position="1331"/>
        <end position="1431"/>
    </location>
</feature>
<dbReference type="Gene3D" id="3.40.390.10">
    <property type="entry name" value="Collagenase (Catalytic Domain)"/>
    <property type="match status" value="1"/>
</dbReference>
<dbReference type="InterPro" id="IPR003644">
    <property type="entry name" value="Calx_beta"/>
</dbReference>
<dbReference type="Gene3D" id="2.60.40.2030">
    <property type="match status" value="1"/>
</dbReference>
<dbReference type="InterPro" id="IPR038081">
    <property type="entry name" value="CalX-like_sf"/>
</dbReference>
<dbReference type="GO" id="GO:0016020">
    <property type="term" value="C:membrane"/>
    <property type="evidence" value="ECO:0007669"/>
    <property type="project" value="InterPro"/>
</dbReference>